<keyword evidence="3" id="KW-1185">Reference proteome</keyword>
<gene>
    <name evidence="2" type="ORF">NOV72_03708</name>
</gene>
<dbReference type="EMBL" id="OGTP01000013">
    <property type="protein sequence ID" value="SPB16509.1"/>
    <property type="molecule type" value="Genomic_DNA"/>
</dbReference>
<dbReference type="AlphaFoldDB" id="A0A2U3I8I2"/>
<dbReference type="Gene3D" id="3.30.50.20">
    <property type="entry name" value="prophage-derive protein ybcO"/>
    <property type="match status" value="1"/>
</dbReference>
<proteinExistence type="predicted"/>
<evidence type="ECO:0000313" key="3">
    <source>
        <dbReference type="Proteomes" id="UP000238169"/>
    </source>
</evidence>
<reference evidence="3" key="1">
    <citation type="submission" date="2018-01" db="EMBL/GenBank/DDBJ databases">
        <authorList>
            <person name="Peeters C."/>
        </authorList>
    </citation>
    <scope>NUCLEOTIDE SEQUENCE [LARGE SCALE GENOMIC DNA]</scope>
</reference>
<feature type="region of interest" description="Disordered" evidence="1">
    <location>
        <begin position="1"/>
        <end position="54"/>
    </location>
</feature>
<dbReference type="InterPro" id="IPR010774">
    <property type="entry name" value="YbcO"/>
</dbReference>
<dbReference type="Pfam" id="PF07102">
    <property type="entry name" value="YbcO"/>
    <property type="match status" value="1"/>
</dbReference>
<protein>
    <submittedName>
        <fullName evidence="2">Gp74</fullName>
    </submittedName>
</protein>
<evidence type="ECO:0000256" key="1">
    <source>
        <dbReference type="SAM" id="MobiDB-lite"/>
    </source>
</evidence>
<evidence type="ECO:0000313" key="2">
    <source>
        <dbReference type="EMBL" id="SPB16509.1"/>
    </source>
</evidence>
<name>A0A2U3I8I2_9BURK</name>
<accession>A0A2U3I8I2</accession>
<feature type="compositionally biased region" description="Basic and acidic residues" evidence="1">
    <location>
        <begin position="31"/>
        <end position="54"/>
    </location>
</feature>
<dbReference type="Proteomes" id="UP000238169">
    <property type="component" value="Unassembled WGS sequence"/>
</dbReference>
<dbReference type="RefSeq" id="WP_245933087.1">
    <property type="nucleotide sequence ID" value="NZ_OGTP01000013.1"/>
</dbReference>
<sequence length="202" mass="22293">MKRSTPLARKTPLKSSGFKRKSPFTNTADRATAEMRVEKRLRATKRKSGEDKRMRDACRDEPCYLRIPGVCTSNPKTSVPAHRNEGKGMGMKTPDVFTVPGCPTCHHEYDQGKRFLREHKRALWNAAYARWEPARAVKLGLKEEEGALLDSNTEPHRVAHATRAQREAVRNGAVPADAGARNDGVSACASASAEHDEAVCLG</sequence>
<organism evidence="2 3">
    <name type="scientific">Caballeronia novacaledonica</name>
    <dbReference type="NCBI Taxonomy" id="1544861"/>
    <lineage>
        <taxon>Bacteria</taxon>
        <taxon>Pseudomonadati</taxon>
        <taxon>Pseudomonadota</taxon>
        <taxon>Betaproteobacteria</taxon>
        <taxon>Burkholderiales</taxon>
        <taxon>Burkholderiaceae</taxon>
        <taxon>Caballeronia</taxon>
    </lineage>
</organism>